<evidence type="ECO:0000313" key="8">
    <source>
        <dbReference type="Proteomes" id="UP000260812"/>
    </source>
</evidence>
<feature type="domain" description="HTH tetR-type" evidence="5">
    <location>
        <begin position="11"/>
        <end position="71"/>
    </location>
</feature>
<proteinExistence type="predicted"/>
<evidence type="ECO:0000256" key="4">
    <source>
        <dbReference type="PROSITE-ProRule" id="PRU00335"/>
    </source>
</evidence>
<evidence type="ECO:0000256" key="3">
    <source>
        <dbReference type="ARBA" id="ARBA00023163"/>
    </source>
</evidence>
<accession>A0A3E3IWC3</accession>
<dbReference type="InterPro" id="IPR009057">
    <property type="entry name" value="Homeodomain-like_sf"/>
</dbReference>
<evidence type="ECO:0000313" key="7">
    <source>
        <dbReference type="EMBL" id="RGE71382.1"/>
    </source>
</evidence>
<dbReference type="PANTHER" id="PTHR47506">
    <property type="entry name" value="TRANSCRIPTIONAL REGULATORY PROTEIN"/>
    <property type="match status" value="1"/>
</dbReference>
<dbReference type="OrthoDB" id="9812484at2"/>
<sequence>MKNMKKEHLVRFHQQNILAAAEKLFSEKGMCQTTMDDISRAAEYSKSTIYVYFHSKDEIYNYIIHSYMCSLRDTLRDCIRENPDFESRYFAVCNRLCSLYAGKPMYFTSILGYISVDEQALVESEILRRIYDVGEEINDILAACFEQGIREKYLRQDLSILPAVFTLWASLGSLIPMAYEKETYIENRMGMKRSDFLQYGFRLLLTSLKKED</sequence>
<dbReference type="EMBL" id="QVLU01000010">
    <property type="protein sequence ID" value="RGE71382.1"/>
    <property type="molecule type" value="Genomic_DNA"/>
</dbReference>
<dbReference type="AlphaFoldDB" id="A0A3E3IWC3"/>
<evidence type="ECO:0000259" key="5">
    <source>
        <dbReference type="PROSITE" id="PS50977"/>
    </source>
</evidence>
<keyword evidence="3" id="KW-0804">Transcription</keyword>
<name>A0A3E3IWC3_9FIRM</name>
<dbReference type="Pfam" id="PF00440">
    <property type="entry name" value="TetR_N"/>
    <property type="match status" value="1"/>
</dbReference>
<dbReference type="PROSITE" id="PS50977">
    <property type="entry name" value="HTH_TETR_2"/>
    <property type="match status" value="1"/>
</dbReference>
<keyword evidence="8" id="KW-1185">Reference proteome</keyword>
<keyword evidence="1" id="KW-0805">Transcription regulation</keyword>
<evidence type="ECO:0000256" key="2">
    <source>
        <dbReference type="ARBA" id="ARBA00023125"/>
    </source>
</evidence>
<keyword evidence="2 4" id="KW-0238">DNA-binding</keyword>
<dbReference type="FunFam" id="1.10.10.60:FF:000141">
    <property type="entry name" value="TetR family transcriptional regulator"/>
    <property type="match status" value="1"/>
</dbReference>
<dbReference type="PRINTS" id="PR00455">
    <property type="entry name" value="HTHTETR"/>
</dbReference>
<dbReference type="SUPFAM" id="SSF46689">
    <property type="entry name" value="Homeodomain-like"/>
    <property type="match status" value="1"/>
</dbReference>
<comment type="caution">
    <text evidence="7">The sequence shown here is derived from an EMBL/GenBank/DDBJ whole genome shotgun (WGS) entry which is preliminary data.</text>
</comment>
<dbReference type="Proteomes" id="UP000261166">
    <property type="component" value="Unassembled WGS sequence"/>
</dbReference>
<organism evidence="7 9">
    <name type="scientific">Eisenbergiella massiliensis</name>
    <dbReference type="NCBI Taxonomy" id="1720294"/>
    <lineage>
        <taxon>Bacteria</taxon>
        <taxon>Bacillati</taxon>
        <taxon>Bacillota</taxon>
        <taxon>Clostridia</taxon>
        <taxon>Lachnospirales</taxon>
        <taxon>Lachnospiraceae</taxon>
        <taxon>Eisenbergiella</taxon>
    </lineage>
</organism>
<evidence type="ECO:0000256" key="1">
    <source>
        <dbReference type="ARBA" id="ARBA00023015"/>
    </source>
</evidence>
<feature type="DNA-binding region" description="H-T-H motif" evidence="4">
    <location>
        <begin position="34"/>
        <end position="53"/>
    </location>
</feature>
<evidence type="ECO:0000313" key="6">
    <source>
        <dbReference type="EMBL" id="RGE59843.1"/>
    </source>
</evidence>
<dbReference type="InterPro" id="IPR001647">
    <property type="entry name" value="HTH_TetR"/>
</dbReference>
<dbReference type="Proteomes" id="UP000260812">
    <property type="component" value="Unassembled WGS sequence"/>
</dbReference>
<gene>
    <name evidence="7" type="ORF">DWY69_12255</name>
    <name evidence="6" type="ORF">DXC51_13695</name>
</gene>
<dbReference type="EMBL" id="QVLV01000008">
    <property type="protein sequence ID" value="RGE59843.1"/>
    <property type="molecule type" value="Genomic_DNA"/>
</dbReference>
<dbReference type="GO" id="GO:0045892">
    <property type="term" value="P:negative regulation of DNA-templated transcription"/>
    <property type="evidence" value="ECO:0007669"/>
    <property type="project" value="UniProtKB-ARBA"/>
</dbReference>
<protein>
    <submittedName>
        <fullName evidence="7">TetR/AcrR family transcriptional regulator</fullName>
    </submittedName>
</protein>
<dbReference type="Gene3D" id="1.10.357.10">
    <property type="entry name" value="Tetracycline Repressor, domain 2"/>
    <property type="match status" value="1"/>
</dbReference>
<reference evidence="7 9" key="1">
    <citation type="submission" date="2018-08" db="EMBL/GenBank/DDBJ databases">
        <title>A genome reference for cultivated species of the human gut microbiota.</title>
        <authorList>
            <person name="Zou Y."/>
            <person name="Xue W."/>
            <person name="Luo G."/>
        </authorList>
    </citation>
    <scope>NUCLEOTIDE SEQUENCE [LARGE SCALE GENOMIC DNA]</scope>
    <source>
        <strain evidence="7 9">AF26-4BH</strain>
        <strain evidence="6">TF05-5AC</strain>
    </source>
</reference>
<dbReference type="PANTHER" id="PTHR47506:SF1">
    <property type="entry name" value="HTH-TYPE TRANSCRIPTIONAL REGULATOR YJDC"/>
    <property type="match status" value="1"/>
</dbReference>
<dbReference type="GO" id="GO:0003677">
    <property type="term" value="F:DNA binding"/>
    <property type="evidence" value="ECO:0007669"/>
    <property type="project" value="UniProtKB-UniRule"/>
</dbReference>
<evidence type="ECO:0000313" key="9">
    <source>
        <dbReference type="Proteomes" id="UP000261166"/>
    </source>
</evidence>